<dbReference type="OrthoDB" id="6627097at2759"/>
<evidence type="ECO:0000313" key="2">
    <source>
        <dbReference type="Proteomes" id="UP000478052"/>
    </source>
</evidence>
<dbReference type="EMBL" id="VUJU01014834">
    <property type="protein sequence ID" value="KAF0699923.1"/>
    <property type="molecule type" value="Genomic_DNA"/>
</dbReference>
<proteinExistence type="predicted"/>
<name>A0A6G0VLJ1_APHCR</name>
<organism evidence="1 2">
    <name type="scientific">Aphis craccivora</name>
    <name type="common">Cowpea aphid</name>
    <dbReference type="NCBI Taxonomy" id="307492"/>
    <lineage>
        <taxon>Eukaryota</taxon>
        <taxon>Metazoa</taxon>
        <taxon>Ecdysozoa</taxon>
        <taxon>Arthropoda</taxon>
        <taxon>Hexapoda</taxon>
        <taxon>Insecta</taxon>
        <taxon>Pterygota</taxon>
        <taxon>Neoptera</taxon>
        <taxon>Paraneoptera</taxon>
        <taxon>Hemiptera</taxon>
        <taxon>Sternorrhyncha</taxon>
        <taxon>Aphidomorpha</taxon>
        <taxon>Aphidoidea</taxon>
        <taxon>Aphididae</taxon>
        <taxon>Aphidini</taxon>
        <taxon>Aphis</taxon>
        <taxon>Aphis</taxon>
    </lineage>
</organism>
<dbReference type="Proteomes" id="UP000478052">
    <property type="component" value="Unassembled WGS sequence"/>
</dbReference>
<keyword evidence="2" id="KW-1185">Reference proteome</keyword>
<gene>
    <name evidence="1" type="ORF">FWK35_00036621</name>
</gene>
<reference evidence="1 2" key="1">
    <citation type="submission" date="2019-08" db="EMBL/GenBank/DDBJ databases">
        <title>Whole genome of Aphis craccivora.</title>
        <authorList>
            <person name="Voronova N.V."/>
            <person name="Shulinski R.S."/>
            <person name="Bandarenka Y.V."/>
            <person name="Zhorov D.G."/>
            <person name="Warner D."/>
        </authorList>
    </citation>
    <scope>NUCLEOTIDE SEQUENCE [LARGE SCALE GENOMIC DNA]</scope>
    <source>
        <strain evidence="1">180601</strain>
        <tissue evidence="1">Whole Body</tissue>
    </source>
</reference>
<comment type="caution">
    <text evidence="1">The sequence shown here is derived from an EMBL/GenBank/DDBJ whole genome shotgun (WGS) entry which is preliminary data.</text>
</comment>
<accession>A0A6G0VLJ1</accession>
<dbReference type="AlphaFoldDB" id="A0A6G0VLJ1"/>
<sequence length="139" mass="15311">MLNATVHHPESPNALINFLNVFGENIAMLKSLNIPDLGSFLMFAISVRCLPSTSRRLFEQNNRLDFPVVDSLLHFIKDRVEVLENADPSTASTVKPSVEDRANTFKANGSKVVTSSSKPFRSSPVALVANASSHRSRQM</sequence>
<evidence type="ECO:0000313" key="1">
    <source>
        <dbReference type="EMBL" id="KAF0699923.1"/>
    </source>
</evidence>
<protein>
    <submittedName>
        <fullName evidence="1">Uncharacterized protein</fullName>
    </submittedName>
</protein>